<evidence type="ECO:0000259" key="5">
    <source>
        <dbReference type="PROSITE" id="PS51387"/>
    </source>
</evidence>
<dbReference type="InterPro" id="IPR004113">
    <property type="entry name" value="FAD-bd_oxidored_4_C"/>
</dbReference>
<proteinExistence type="predicted"/>
<evidence type="ECO:0000256" key="1">
    <source>
        <dbReference type="ARBA" id="ARBA00001974"/>
    </source>
</evidence>
<dbReference type="InterPro" id="IPR016171">
    <property type="entry name" value="Vanillyl_alc_oxidase_C-sub2"/>
</dbReference>
<dbReference type="AlphaFoldDB" id="A0A7C8PA84"/>
<keyword evidence="3" id="KW-0274">FAD</keyword>
<dbReference type="GO" id="GO:0004458">
    <property type="term" value="F:D-lactate dehydrogenase (cytochrome) activity"/>
    <property type="evidence" value="ECO:0007669"/>
    <property type="project" value="TreeGrafter"/>
</dbReference>
<name>A0A7C8PA84_ORBOL</name>
<dbReference type="InterPro" id="IPR016170">
    <property type="entry name" value="Cytok_DH_C_sf"/>
</dbReference>
<dbReference type="GO" id="GO:0005739">
    <property type="term" value="C:mitochondrion"/>
    <property type="evidence" value="ECO:0007669"/>
    <property type="project" value="TreeGrafter"/>
</dbReference>
<dbReference type="PROSITE" id="PS51387">
    <property type="entry name" value="FAD_PCMH"/>
    <property type="match status" value="1"/>
</dbReference>
<dbReference type="InterPro" id="IPR016164">
    <property type="entry name" value="FAD-linked_Oxase-like_C"/>
</dbReference>
<dbReference type="PANTHER" id="PTHR11748:SF114">
    <property type="entry name" value="ARYL-ALCOHOL OXIDASE VANILLYL-ALCOHOL OXIDASE (AFU_ORTHOLOGUE AFUA_3G09500)-RELATED"/>
    <property type="match status" value="1"/>
</dbReference>
<evidence type="ECO:0000256" key="2">
    <source>
        <dbReference type="ARBA" id="ARBA00022630"/>
    </source>
</evidence>
<dbReference type="InterPro" id="IPR016169">
    <property type="entry name" value="FAD-bd_PCMH_sub2"/>
</dbReference>
<comment type="cofactor">
    <cofactor evidence="1">
        <name>FAD</name>
        <dbReference type="ChEBI" id="CHEBI:57692"/>
    </cofactor>
</comment>
<dbReference type="Gene3D" id="3.30.43.10">
    <property type="entry name" value="Uridine Diphospho-n-acetylenolpyruvylglucosamine Reductase, domain 2"/>
    <property type="match status" value="1"/>
</dbReference>
<feature type="domain" description="FAD-binding PCMH-type" evidence="5">
    <location>
        <begin position="100"/>
        <end position="297"/>
    </location>
</feature>
<sequence>MVTKDSPIPTLHDTHSGTPVRLLSVAKEHKDRLYSNKTVPPSIPRKQEVPVLPPDVSRPAFNIAISDLKRLLGDEHVEVNDKPLVDGWYMEQPNTHDAFHILEQEDLVSCGTAYPGSTEDVQTIVKWANRHLIPVYPISMGRNLGYGGAAPRLRGSLLVDLGKRMNRVLNIDGHNASCLVEPGVSYFALYEEVQKTGYPLWIDTPDLGGGSVVGNALDRGVGYTPYGDHFAVHCGMEIVLPNGEVLRTGMGSLPGAEGTDNPCWQAFQHNYGPSVDGLFSQSNFGIVTKMGMWLMPATGHQSFMFTFVRDDDFEAIIEALRPLALNRVIGNVPQIRNVIQELAVTGKGRAEFYDKKTPMPREVIREHAKKMPFGDVSWFFYGTVYGDDETRAKSLGIIKEAFKKIPGAKFNLPEDMPVGHYLRDRVDVCSGKPVLRELDWLNWVPNAAHLFFSPIVPTKGRDARLVHELVTKLHKKWGFDSFPTWCVLGRELHYIANIVYDRADPDAKRRAICLMREMIGKAADEGYGEYRTHLIFQDQVAATYGWNGQALNKFVETIKDAVDPNSIIAPGRNGIWGRRYKGRGFEMLPGQEERKTLTGLPPQAKLLNARIGYLSHENFTKSLNERK</sequence>
<dbReference type="InterPro" id="IPR016166">
    <property type="entry name" value="FAD-bd_PCMH"/>
</dbReference>
<dbReference type="Gene3D" id="1.10.45.10">
    <property type="entry name" value="Vanillyl-alcohol Oxidase, Chain A, domain 4"/>
    <property type="match status" value="1"/>
</dbReference>
<dbReference type="GO" id="GO:0071949">
    <property type="term" value="F:FAD binding"/>
    <property type="evidence" value="ECO:0007669"/>
    <property type="project" value="InterPro"/>
</dbReference>
<comment type="caution">
    <text evidence="6">The sequence shown here is derived from an EMBL/GenBank/DDBJ whole genome shotgun (WGS) entry which is preliminary data.</text>
</comment>
<dbReference type="EMBL" id="WIQZ01000010">
    <property type="protein sequence ID" value="KAF3142759.1"/>
    <property type="molecule type" value="Genomic_DNA"/>
</dbReference>
<dbReference type="Pfam" id="PF01565">
    <property type="entry name" value="FAD_binding_4"/>
    <property type="match status" value="1"/>
</dbReference>
<dbReference type="SUPFAM" id="SSF55103">
    <property type="entry name" value="FAD-linked oxidases, C-terminal domain"/>
    <property type="match status" value="1"/>
</dbReference>
<dbReference type="InterPro" id="IPR036318">
    <property type="entry name" value="FAD-bd_PCMH-like_sf"/>
</dbReference>
<dbReference type="InterPro" id="IPR006094">
    <property type="entry name" value="Oxid_FAD_bind_N"/>
</dbReference>
<reference evidence="6 7" key="1">
    <citation type="submission" date="2019-06" db="EMBL/GenBank/DDBJ databases">
        <authorList>
            <person name="Palmer J.M."/>
        </authorList>
    </citation>
    <scope>NUCLEOTIDE SEQUENCE [LARGE SCALE GENOMIC DNA]</scope>
    <source>
        <strain evidence="6 7">TWF703</strain>
    </source>
</reference>
<dbReference type="SUPFAM" id="SSF56176">
    <property type="entry name" value="FAD-binding/transporter-associated domain-like"/>
    <property type="match status" value="1"/>
</dbReference>
<accession>A0A7C8PA84</accession>
<evidence type="ECO:0000313" key="6">
    <source>
        <dbReference type="EMBL" id="KAF3142759.1"/>
    </source>
</evidence>
<dbReference type="Gene3D" id="3.30.465.10">
    <property type="match status" value="1"/>
</dbReference>
<gene>
    <name evidence="6" type="ORF">TWF703_000262</name>
</gene>
<dbReference type="InterPro" id="IPR016167">
    <property type="entry name" value="FAD-bd_PCMH_sub1"/>
</dbReference>
<keyword evidence="2" id="KW-0285">Flavoprotein</keyword>
<dbReference type="Gene3D" id="3.40.462.10">
    <property type="entry name" value="FAD-linked oxidases, C-terminal domain"/>
    <property type="match status" value="1"/>
</dbReference>
<organism evidence="6 7">
    <name type="scientific">Orbilia oligospora</name>
    <name type="common">Nematode-trapping fungus</name>
    <name type="synonym">Arthrobotrys oligospora</name>
    <dbReference type="NCBI Taxonomy" id="2813651"/>
    <lineage>
        <taxon>Eukaryota</taxon>
        <taxon>Fungi</taxon>
        <taxon>Dikarya</taxon>
        <taxon>Ascomycota</taxon>
        <taxon>Pezizomycotina</taxon>
        <taxon>Orbiliomycetes</taxon>
        <taxon>Orbiliales</taxon>
        <taxon>Orbiliaceae</taxon>
        <taxon>Orbilia</taxon>
    </lineage>
</organism>
<dbReference type="Proteomes" id="UP000480548">
    <property type="component" value="Unassembled WGS sequence"/>
</dbReference>
<evidence type="ECO:0000313" key="7">
    <source>
        <dbReference type="Proteomes" id="UP000480548"/>
    </source>
</evidence>
<protein>
    <recommendedName>
        <fullName evidence="5">FAD-binding PCMH-type domain-containing protein</fullName>
    </recommendedName>
</protein>
<dbReference type="PANTHER" id="PTHR11748">
    <property type="entry name" value="D-LACTATE DEHYDROGENASE"/>
    <property type="match status" value="1"/>
</dbReference>
<dbReference type="Pfam" id="PF02913">
    <property type="entry name" value="FAD-oxidase_C"/>
    <property type="match status" value="1"/>
</dbReference>
<keyword evidence="4" id="KW-0560">Oxidoreductase</keyword>
<dbReference type="GO" id="GO:0008720">
    <property type="term" value="F:D-lactate dehydrogenase (NAD+) activity"/>
    <property type="evidence" value="ECO:0007669"/>
    <property type="project" value="TreeGrafter"/>
</dbReference>
<dbReference type="GO" id="GO:1903457">
    <property type="term" value="P:lactate catabolic process"/>
    <property type="evidence" value="ECO:0007669"/>
    <property type="project" value="TreeGrafter"/>
</dbReference>
<evidence type="ECO:0000256" key="4">
    <source>
        <dbReference type="ARBA" id="ARBA00023002"/>
    </source>
</evidence>
<evidence type="ECO:0000256" key="3">
    <source>
        <dbReference type="ARBA" id="ARBA00022827"/>
    </source>
</evidence>